<evidence type="ECO:0000313" key="12">
    <source>
        <dbReference type="Proteomes" id="UP001152803"/>
    </source>
</evidence>
<evidence type="ECO:0000256" key="6">
    <source>
        <dbReference type="ARBA" id="ARBA00023136"/>
    </source>
</evidence>
<feature type="domain" description="TRPM-like" evidence="10">
    <location>
        <begin position="634"/>
        <end position="678"/>
    </location>
</feature>
<feature type="compositionally biased region" description="Basic and acidic residues" evidence="8">
    <location>
        <begin position="614"/>
        <end position="625"/>
    </location>
</feature>
<keyword evidence="3" id="KW-0812">Transmembrane</keyword>
<keyword evidence="6" id="KW-0472">Membrane</keyword>
<keyword evidence="2" id="KW-0813">Transport</keyword>
<keyword evidence="12" id="KW-1185">Reference proteome</keyword>
<organism evidence="11 12">
    <name type="scientific">Conger conger</name>
    <name type="common">Conger eel</name>
    <name type="synonym">Muraena conger</name>
    <dbReference type="NCBI Taxonomy" id="82655"/>
    <lineage>
        <taxon>Eukaryota</taxon>
        <taxon>Metazoa</taxon>
        <taxon>Chordata</taxon>
        <taxon>Craniata</taxon>
        <taxon>Vertebrata</taxon>
        <taxon>Euteleostomi</taxon>
        <taxon>Actinopterygii</taxon>
        <taxon>Neopterygii</taxon>
        <taxon>Teleostei</taxon>
        <taxon>Anguilliformes</taxon>
        <taxon>Congridae</taxon>
        <taxon>Conger</taxon>
    </lineage>
</organism>
<dbReference type="GO" id="GO:0005262">
    <property type="term" value="F:calcium channel activity"/>
    <property type="evidence" value="ECO:0007669"/>
    <property type="project" value="TreeGrafter"/>
</dbReference>
<dbReference type="PANTHER" id="PTHR13800:SF13">
    <property type="entry name" value="TRANSIENT RECEPTOR POTENTIAL CATION CHANNEL SUBFAMILY M MEMBER 1"/>
    <property type="match status" value="1"/>
</dbReference>
<comment type="subcellular location">
    <subcellularLocation>
        <location evidence="1">Membrane</location>
        <topology evidence="1">Multi-pass membrane protein</topology>
    </subcellularLocation>
</comment>
<feature type="compositionally biased region" description="Basic residues" evidence="8">
    <location>
        <begin position="600"/>
        <end position="613"/>
    </location>
</feature>
<accession>A0A9Q1CXY0</accession>
<evidence type="ECO:0000313" key="11">
    <source>
        <dbReference type="EMBL" id="KAJ8252238.1"/>
    </source>
</evidence>
<dbReference type="Proteomes" id="UP001152803">
    <property type="component" value="Unassembled WGS sequence"/>
</dbReference>
<evidence type="ECO:0000256" key="4">
    <source>
        <dbReference type="ARBA" id="ARBA00022989"/>
    </source>
</evidence>
<dbReference type="Pfam" id="PF25508">
    <property type="entry name" value="TRPM2"/>
    <property type="match status" value="1"/>
</dbReference>
<dbReference type="AlphaFoldDB" id="A0A9Q1CXY0"/>
<protein>
    <recommendedName>
        <fullName evidence="13">Transient receptor potential cation channel subfamily M member 1-like</fullName>
    </recommendedName>
</protein>
<proteinExistence type="predicted"/>
<feature type="domain" description="TRPM SLOG" evidence="9">
    <location>
        <begin position="247"/>
        <end position="512"/>
    </location>
</feature>
<evidence type="ECO:0000256" key="5">
    <source>
        <dbReference type="ARBA" id="ARBA00023065"/>
    </source>
</evidence>
<evidence type="ECO:0000256" key="1">
    <source>
        <dbReference type="ARBA" id="ARBA00004141"/>
    </source>
</evidence>
<dbReference type="GO" id="GO:0005886">
    <property type="term" value="C:plasma membrane"/>
    <property type="evidence" value="ECO:0007669"/>
    <property type="project" value="TreeGrafter"/>
</dbReference>
<evidence type="ECO:0000256" key="3">
    <source>
        <dbReference type="ARBA" id="ARBA00022692"/>
    </source>
</evidence>
<gene>
    <name evidence="11" type="ORF">COCON_G00215500</name>
</gene>
<comment type="caution">
    <text evidence="11">The sequence shown here is derived from an EMBL/GenBank/DDBJ whole genome shotgun (WGS) entry which is preliminary data.</text>
</comment>
<dbReference type="Pfam" id="PF18139">
    <property type="entry name" value="LSDAT_euk"/>
    <property type="match status" value="1"/>
</dbReference>
<feature type="compositionally biased region" description="Polar residues" evidence="8">
    <location>
        <begin position="12"/>
        <end position="24"/>
    </location>
</feature>
<feature type="region of interest" description="Disordered" evidence="8">
    <location>
        <begin position="584"/>
        <end position="625"/>
    </location>
</feature>
<keyword evidence="5" id="KW-0406">Ion transport</keyword>
<keyword evidence="4" id="KW-1133">Transmembrane helix</keyword>
<evidence type="ECO:0000259" key="9">
    <source>
        <dbReference type="Pfam" id="PF18139"/>
    </source>
</evidence>
<name>A0A9Q1CXY0_CONCO</name>
<dbReference type="PANTHER" id="PTHR13800">
    <property type="entry name" value="TRANSIENT RECEPTOR POTENTIAL CATION CHANNEL, SUBFAMILY M, MEMBER 6"/>
    <property type="match status" value="1"/>
</dbReference>
<keyword evidence="7" id="KW-0407">Ion channel</keyword>
<dbReference type="OrthoDB" id="301415at2759"/>
<dbReference type="InterPro" id="IPR057366">
    <property type="entry name" value="TRPM-like"/>
</dbReference>
<evidence type="ECO:0000256" key="2">
    <source>
        <dbReference type="ARBA" id="ARBA00022448"/>
    </source>
</evidence>
<reference evidence="11" key="1">
    <citation type="journal article" date="2023" name="Science">
        <title>Genome structures resolve the early diversification of teleost fishes.</title>
        <authorList>
            <person name="Parey E."/>
            <person name="Louis A."/>
            <person name="Montfort J."/>
            <person name="Bouchez O."/>
            <person name="Roques C."/>
            <person name="Iampietro C."/>
            <person name="Lluch J."/>
            <person name="Castinel A."/>
            <person name="Donnadieu C."/>
            <person name="Desvignes T."/>
            <person name="Floi Bucao C."/>
            <person name="Jouanno E."/>
            <person name="Wen M."/>
            <person name="Mejri S."/>
            <person name="Dirks R."/>
            <person name="Jansen H."/>
            <person name="Henkel C."/>
            <person name="Chen W.J."/>
            <person name="Zahm M."/>
            <person name="Cabau C."/>
            <person name="Klopp C."/>
            <person name="Thompson A.W."/>
            <person name="Robinson-Rechavi M."/>
            <person name="Braasch I."/>
            <person name="Lecointre G."/>
            <person name="Bobe J."/>
            <person name="Postlethwait J.H."/>
            <person name="Berthelot C."/>
            <person name="Roest Crollius H."/>
            <person name="Guiguen Y."/>
        </authorList>
    </citation>
    <scope>NUCLEOTIDE SEQUENCE</scope>
    <source>
        <strain evidence="11">Concon-B</strain>
    </source>
</reference>
<feature type="compositionally biased region" description="Polar residues" evidence="8">
    <location>
        <begin position="45"/>
        <end position="56"/>
    </location>
</feature>
<dbReference type="InterPro" id="IPR041491">
    <property type="entry name" value="TRPM_SLOG"/>
</dbReference>
<sequence>MDLTPEHLPTGTAVQLQGTFSPQTPHRPRGATRNTARSRIPNVLRGTSGTLQTDMTQGLAETASSRGDERGIRPHFLPNFLRGSHMESRGFGTRKGTGSFKRASIKRTVSGSQKRWEDWRRAAGPGESPGTGLREQPALRSSFGSRPPASSGALQAQKAWIEKTFQKRECIQIIPSKEPNKCCCGQIVTQHPAIPSIATTKGAEDGAQIVPVEPSQERWSVLKHTRASPTDAYGIIEFGGGGHVNKAMYIRVTYDSKPDSLLHLMVKEWQLELPTLLISVHGGLQNFDLQPKLKQVFGKGLIKAAVTTGAWIFTCGVSNGVVRHVGDALKDHSSKSRGKVCAIGIAPWGIVENKEDLIGRDVTKPYQTMSNPLSKLSVLNSSHSHFILSDNGTCGKYGPEVKLRRQLEKHISLQKINTRLGQGVPVVCLIVEGGPNVISIVLESLREEPPVPVVVCDGSGRASDIVSFAHKYSEEGGLVAESVKDQLLVTIQKTFNYSRNQAQQVFLMVMECMKKRELITVFRMGSEGQQDIEMAILTALLKGTNASAPDQLSLALAWNRVDIARSQIFVYGLHLPPAGALSTTISTEKKPKSPTNASRNKGKGRGKKGRGAKAKPEPPEETDPRKLELMNWVNSLEQAMMDALVLDRVDFVKLLIENGVNIHHFLTIPRLEELYNTLGTSPSGTGDKSILVMETMNPGTKSVAPKSVALVL</sequence>
<feature type="region of interest" description="Disordered" evidence="8">
    <location>
        <begin position="1"/>
        <end position="155"/>
    </location>
</feature>
<evidence type="ECO:0000256" key="7">
    <source>
        <dbReference type="ARBA" id="ARBA00023303"/>
    </source>
</evidence>
<evidence type="ECO:0000259" key="10">
    <source>
        <dbReference type="Pfam" id="PF25508"/>
    </source>
</evidence>
<evidence type="ECO:0000256" key="8">
    <source>
        <dbReference type="SAM" id="MobiDB-lite"/>
    </source>
</evidence>
<dbReference type="EMBL" id="JAFJMO010000017">
    <property type="protein sequence ID" value="KAJ8252238.1"/>
    <property type="molecule type" value="Genomic_DNA"/>
</dbReference>
<evidence type="ECO:0008006" key="13">
    <source>
        <dbReference type="Google" id="ProtNLM"/>
    </source>
</evidence>
<dbReference type="InterPro" id="IPR050927">
    <property type="entry name" value="TRPM"/>
</dbReference>